<organism evidence="3 4">
    <name type="scientific">Handroanthus impetiginosus</name>
    <dbReference type="NCBI Taxonomy" id="429701"/>
    <lineage>
        <taxon>Eukaryota</taxon>
        <taxon>Viridiplantae</taxon>
        <taxon>Streptophyta</taxon>
        <taxon>Embryophyta</taxon>
        <taxon>Tracheophyta</taxon>
        <taxon>Spermatophyta</taxon>
        <taxon>Magnoliopsida</taxon>
        <taxon>eudicotyledons</taxon>
        <taxon>Gunneridae</taxon>
        <taxon>Pentapetalae</taxon>
        <taxon>asterids</taxon>
        <taxon>lamiids</taxon>
        <taxon>Lamiales</taxon>
        <taxon>Bignoniaceae</taxon>
        <taxon>Crescentiina</taxon>
        <taxon>Tabebuia alliance</taxon>
        <taxon>Handroanthus</taxon>
    </lineage>
</organism>
<feature type="region of interest" description="Disordered" evidence="1">
    <location>
        <begin position="791"/>
        <end position="1005"/>
    </location>
</feature>
<feature type="compositionally biased region" description="Basic and acidic residues" evidence="1">
    <location>
        <begin position="802"/>
        <end position="843"/>
    </location>
</feature>
<keyword evidence="4" id="KW-1185">Reference proteome</keyword>
<dbReference type="STRING" id="429701.A0A2G9HGY3"/>
<dbReference type="Gene3D" id="1.10.510.10">
    <property type="entry name" value="Transferase(Phosphotransferase) domain 1"/>
    <property type="match status" value="1"/>
</dbReference>
<dbReference type="PROSITE" id="PS50011">
    <property type="entry name" value="PROTEIN_KINASE_DOM"/>
    <property type="match status" value="1"/>
</dbReference>
<gene>
    <name evidence="3" type="ORF">CDL12_10562</name>
</gene>
<dbReference type="InterPro" id="IPR010632">
    <property type="entry name" value="DUF1221"/>
</dbReference>
<accession>A0A2G9HGY3</accession>
<dbReference type="EC" id="2.7.11.1" evidence="3"/>
<dbReference type="Proteomes" id="UP000231279">
    <property type="component" value="Unassembled WGS sequence"/>
</dbReference>
<proteinExistence type="predicted"/>
<dbReference type="EMBL" id="NKXS01001798">
    <property type="protein sequence ID" value="PIN16782.1"/>
    <property type="molecule type" value="Genomic_DNA"/>
</dbReference>
<feature type="compositionally biased region" description="Low complexity" evidence="1">
    <location>
        <begin position="896"/>
        <end position="906"/>
    </location>
</feature>
<evidence type="ECO:0000313" key="4">
    <source>
        <dbReference type="Proteomes" id="UP000231279"/>
    </source>
</evidence>
<dbReference type="GO" id="GO:0005524">
    <property type="term" value="F:ATP binding"/>
    <property type="evidence" value="ECO:0007669"/>
    <property type="project" value="InterPro"/>
</dbReference>
<dbReference type="InterPro" id="IPR050167">
    <property type="entry name" value="Ser_Thr_protein_kinase"/>
</dbReference>
<feature type="domain" description="Protein kinase" evidence="2">
    <location>
        <begin position="236"/>
        <end position="509"/>
    </location>
</feature>
<dbReference type="InterPro" id="IPR000719">
    <property type="entry name" value="Prot_kinase_dom"/>
</dbReference>
<feature type="compositionally biased region" description="Basic and acidic residues" evidence="1">
    <location>
        <begin position="909"/>
        <end position="921"/>
    </location>
</feature>
<keyword evidence="3" id="KW-0418">Kinase</keyword>
<evidence type="ECO:0000313" key="3">
    <source>
        <dbReference type="EMBL" id="PIN16782.1"/>
    </source>
</evidence>
<feature type="compositionally biased region" description="Polar residues" evidence="1">
    <location>
        <begin position="981"/>
        <end position="993"/>
    </location>
</feature>
<dbReference type="GO" id="GO:0007165">
    <property type="term" value="P:signal transduction"/>
    <property type="evidence" value="ECO:0007669"/>
    <property type="project" value="TreeGrafter"/>
</dbReference>
<dbReference type="AlphaFoldDB" id="A0A2G9HGY3"/>
<dbReference type="GO" id="GO:0004674">
    <property type="term" value="F:protein serine/threonine kinase activity"/>
    <property type="evidence" value="ECO:0007669"/>
    <property type="project" value="UniProtKB-EC"/>
</dbReference>
<dbReference type="InterPro" id="IPR001245">
    <property type="entry name" value="Ser-Thr/Tyr_kinase_cat_dom"/>
</dbReference>
<dbReference type="PANTHER" id="PTHR23257">
    <property type="entry name" value="SERINE-THREONINE PROTEIN KINASE"/>
    <property type="match status" value="1"/>
</dbReference>
<dbReference type="PANTHER" id="PTHR23257:SF943">
    <property type="entry name" value="SERINE_THREONINE-PROTEIN KINASE GIN4-LIKE"/>
    <property type="match status" value="1"/>
</dbReference>
<reference evidence="4" key="1">
    <citation type="journal article" date="2018" name="Gigascience">
        <title>Genome assembly of the Pink Ipe (Handroanthus impetiginosus, Bignoniaceae), a highly valued, ecologically keystone Neotropical timber forest tree.</title>
        <authorList>
            <person name="Silva-Junior O.B."/>
            <person name="Grattapaglia D."/>
            <person name="Novaes E."/>
            <person name="Collevatti R.G."/>
        </authorList>
    </citation>
    <scope>NUCLEOTIDE SEQUENCE [LARGE SCALE GENOMIC DNA]</scope>
    <source>
        <strain evidence="4">cv. UFG-1</strain>
    </source>
</reference>
<evidence type="ECO:0000259" key="2">
    <source>
        <dbReference type="PROSITE" id="PS50011"/>
    </source>
</evidence>
<dbReference type="OrthoDB" id="4062651at2759"/>
<feature type="compositionally biased region" description="Polar residues" evidence="1">
    <location>
        <begin position="844"/>
        <end position="853"/>
    </location>
</feature>
<keyword evidence="3" id="KW-0808">Transferase</keyword>
<name>A0A2G9HGY3_9LAMI</name>
<comment type="caution">
    <text evidence="3">The sequence shown here is derived from an EMBL/GenBank/DDBJ whole genome shotgun (WGS) entry which is preliminary data.</text>
</comment>
<dbReference type="Pfam" id="PF06760">
    <property type="entry name" value="DUF1221"/>
    <property type="match status" value="1"/>
</dbReference>
<dbReference type="InterPro" id="IPR011009">
    <property type="entry name" value="Kinase-like_dom_sf"/>
</dbReference>
<feature type="compositionally biased region" description="Low complexity" evidence="1">
    <location>
        <begin position="792"/>
        <end position="801"/>
    </location>
</feature>
<protein>
    <submittedName>
        <fullName evidence="3">Tyrosine kinase</fullName>
        <ecNumber evidence="3">2.7.11.1</ecNumber>
    </submittedName>
</protein>
<sequence>MDQFRQIGEVLGSLKALMVLKHEISINQRQCCLLYDILELAFETISEEIRQNLRLEERNTKWKALELPMKELHKVFKEAELYIRHCMDVKDWWGRAISLHMNRDCVELHVHNLLCCFPVVIEAIETAAEISGVDQEDMHKRRMALMQKYEQECDDPKLFLWKFGKQYLVPREICSRLETAWREDRWLLIEKITEKKVNLGKHEHKLAELLLRKLNDFETSKEKLLQSSILVGAPDYHVKRRLGPGYPSGGGHLKEIHWLGENFALRTFYGDIGPLQADISTMLSLPHPNILQYLCAFHDEDRKEGFLVMELMNKDLGSYIKEHSGQRNKILFSTPVAVDVMLQIARGMEYLHSKKIYHGDLNPSNILLKVRNASIGGFHAKVMGFGMNSIKSCVSKSPKPTGLDPDIWLAPEVLAELEQPGGKCTTKYTEKADVYSFGMLCFELLTGKVPFEDGHLQGEKMVRNIRAGERPLFSYPSPKYLANLTKRCWQTNPNLRPSFSSICRILRYIKKNLVINPDHGHPDSAPPLVDYCDMEAGFLKKFSTEGNLRPVSEIPFQMFQYKIIEKDKISGKKWDLATDGLVHRPGSMFDDEHLAAMDDLFLAPSDRRSVCSEIIDSKNSAIAVDLRSVISEIPHRKLFALDQRSFGSESPRKRLSTAGAETPERKTALVMDQRSPNIQACENKTDQKLATQKLKAEVSDKGIVASKVAECQLASPRIQENSKTAVTKVIEQKLESTEIMEKKQSLKPIMDHKPASAESAEGKVSSRAIGHQNLADIPEKKVLKNTESIHKTLSASSLSSETKTESTAKTIHKEGGSESSEKKPMPIKKLKDPKTKMSPEKPVNDTTKSSSRIKNTKPGHSPASSPARAFKKGAYSDTPKTDSPKTSSARIKKMIPSFSPASSPSRAFKKCDHSEAPKNDTARASPARIKKTVPSFSPAASPSRDFKTCASPKHSSAYHSKEYLSPVSSPLHPCPRCSRLGRQSSMPVNTSPQRPKIDHVSTQVV</sequence>
<dbReference type="Pfam" id="PF07714">
    <property type="entry name" value="PK_Tyr_Ser-Thr"/>
    <property type="match status" value="1"/>
</dbReference>
<dbReference type="FunFam" id="1.10.510.10:FF:000778">
    <property type="entry name" value="Kinase family protein"/>
    <property type="match status" value="1"/>
</dbReference>
<dbReference type="GO" id="GO:0005737">
    <property type="term" value="C:cytoplasm"/>
    <property type="evidence" value="ECO:0007669"/>
    <property type="project" value="TreeGrafter"/>
</dbReference>
<evidence type="ECO:0000256" key="1">
    <source>
        <dbReference type="SAM" id="MobiDB-lite"/>
    </source>
</evidence>
<dbReference type="SUPFAM" id="SSF56112">
    <property type="entry name" value="Protein kinase-like (PK-like)"/>
    <property type="match status" value="1"/>
</dbReference>